<keyword evidence="5 9" id="KW-0067">ATP-binding</keyword>
<dbReference type="PANTHER" id="PTHR11361">
    <property type="entry name" value="DNA MISMATCH REPAIR PROTEIN MUTS FAMILY MEMBER"/>
    <property type="match status" value="1"/>
</dbReference>
<protein>
    <recommendedName>
        <fullName evidence="2 9">DNA mismatch repair protein MutS</fullName>
    </recommendedName>
</protein>
<dbReference type="InterPro" id="IPR017261">
    <property type="entry name" value="DNA_mismatch_repair_MutS/MSH"/>
</dbReference>
<dbReference type="SUPFAM" id="SSF48334">
    <property type="entry name" value="DNA repair protein MutS, domain III"/>
    <property type="match status" value="1"/>
</dbReference>
<dbReference type="InterPro" id="IPR007696">
    <property type="entry name" value="DNA_mismatch_repair_MutS_core"/>
</dbReference>
<dbReference type="SUPFAM" id="SSF55271">
    <property type="entry name" value="DNA repair protein MutS, domain I"/>
    <property type="match status" value="1"/>
</dbReference>
<accession>A0ABQ6FBV2</accession>
<dbReference type="SUPFAM" id="SSF53150">
    <property type="entry name" value="DNA repair protein MutS, domain II"/>
    <property type="match status" value="1"/>
</dbReference>
<evidence type="ECO:0000313" key="13">
    <source>
        <dbReference type="Proteomes" id="UP001157167"/>
    </source>
</evidence>
<dbReference type="CDD" id="cd03284">
    <property type="entry name" value="ABC_MutS1"/>
    <property type="match status" value="1"/>
</dbReference>
<dbReference type="PANTHER" id="PTHR11361:SF34">
    <property type="entry name" value="DNA MISMATCH REPAIR PROTEIN MSH1, MITOCHONDRIAL"/>
    <property type="match status" value="1"/>
</dbReference>
<evidence type="ECO:0000256" key="10">
    <source>
        <dbReference type="RuleBase" id="RU003756"/>
    </source>
</evidence>
<evidence type="ECO:0000256" key="7">
    <source>
        <dbReference type="ARBA" id="ARBA00023204"/>
    </source>
</evidence>
<evidence type="ECO:0000256" key="2">
    <source>
        <dbReference type="ARBA" id="ARBA00021982"/>
    </source>
</evidence>
<dbReference type="Pfam" id="PF00488">
    <property type="entry name" value="MutS_V"/>
    <property type="match status" value="1"/>
</dbReference>
<evidence type="ECO:0000313" key="12">
    <source>
        <dbReference type="EMBL" id="GLT22776.1"/>
    </source>
</evidence>
<proteinExistence type="inferred from homology"/>
<dbReference type="InterPro" id="IPR045076">
    <property type="entry name" value="MutS"/>
</dbReference>
<dbReference type="Pfam" id="PF01624">
    <property type="entry name" value="MutS_I"/>
    <property type="match status" value="1"/>
</dbReference>
<dbReference type="SUPFAM" id="SSF52540">
    <property type="entry name" value="P-loop containing nucleoside triphosphate hydrolases"/>
    <property type="match status" value="1"/>
</dbReference>
<dbReference type="EMBL" id="BSPX01000031">
    <property type="protein sequence ID" value="GLT22776.1"/>
    <property type="molecule type" value="Genomic_DNA"/>
</dbReference>
<dbReference type="Pfam" id="PF05190">
    <property type="entry name" value="MutS_IV"/>
    <property type="match status" value="1"/>
</dbReference>
<dbReference type="NCBIfam" id="NF003810">
    <property type="entry name" value="PRK05399.1"/>
    <property type="match status" value="1"/>
</dbReference>
<dbReference type="Proteomes" id="UP001157167">
    <property type="component" value="Unassembled WGS sequence"/>
</dbReference>
<sequence>MSKKTEKIQGLTDDEISGHTPMMQQYLRIKRDHPDTLLFYRMGDFYELFFEDAEKAARLMDITLTTRGASAGQPIKMAGVPHHAVEQYLARLVKLGESVVIAEQVGDPGATKGPMERAVSRIVTPGTLTDAALLDDKADAPLLAVNLHRGVLGLAWLNLANGDFRVLECDAPQLAAQFERLRPAEVLIPDGLRLPLLDQLAPSLRRLADWQFDAETARRLLTAHFGTRDLAGFGADEMPVALAAAAALFDYARATQRQALAHITALTAERDSAYLRLDAATRRNLELTETLRGEAAPTLLSLLDTCATSMGSRWLRHALHHPLRDRAIAAHRHAAVAELGEGPAEITRRVLRGVSDVERITARVALRSARPRDLSALRDSLGRLAELRAALGTPQAPLLQRMMEELATPDESLNLLVAAIAPEPSTVLRDGGVIAEGFDADLDELRGIQTNCGAFLLELEARERERTGVPNLKVEFNRVHGFYIEISAANAAKIELPDDYRRRQTLKNAERFITPELKAFEDKALSAQERALTREKLLYEEVLDKLAADIPRFQRIARACAVLDGLSAFAEAAARYGYAQPQFSDQPGIEIVAGRHPVVERQVENFIANDCRLDPTRRMLLITGPNMGGKSTTMRQVALIVLLAHVGCFVPASAARIGPVDAIFTRIGASDDLASGRSTFMVEMTEAASILHGATDQSLVLMDEIGRGTSTFDGVALAVAIARHLLEKNRCWTLFATHYFELTRLAQDYPECANVHLDAVEHNHGIVFLHALEEGPASQSYGIEVAALAGIPGAVVRDAKRRLRALENREISGGPQADLFASLPPDEPETMSHPVLGALADIDPDALTPREALEALYELKRLGAG</sequence>
<feature type="binding site" evidence="9">
    <location>
        <begin position="624"/>
        <end position="631"/>
    </location>
    <ligand>
        <name>ATP</name>
        <dbReference type="ChEBI" id="CHEBI:30616"/>
    </ligand>
</feature>
<dbReference type="InterPro" id="IPR007695">
    <property type="entry name" value="DNA_mismatch_repair_MutS-lik_N"/>
</dbReference>
<dbReference type="Gene3D" id="6.10.140.430">
    <property type="match status" value="1"/>
</dbReference>
<keyword evidence="4 9" id="KW-0227">DNA damage</keyword>
<organism evidence="12 13">
    <name type="scientific">Zoogloea oryzae</name>
    <dbReference type="NCBI Taxonomy" id="310767"/>
    <lineage>
        <taxon>Bacteria</taxon>
        <taxon>Pseudomonadati</taxon>
        <taxon>Pseudomonadota</taxon>
        <taxon>Betaproteobacteria</taxon>
        <taxon>Rhodocyclales</taxon>
        <taxon>Zoogloeaceae</taxon>
        <taxon>Zoogloea</taxon>
    </lineage>
</organism>
<dbReference type="Gene3D" id="3.30.420.110">
    <property type="entry name" value="MutS, connector domain"/>
    <property type="match status" value="1"/>
</dbReference>
<evidence type="ECO:0000256" key="4">
    <source>
        <dbReference type="ARBA" id="ARBA00022763"/>
    </source>
</evidence>
<dbReference type="InterPro" id="IPR007860">
    <property type="entry name" value="DNA_mmatch_repair_MutS_con_dom"/>
</dbReference>
<dbReference type="SMART" id="SM00533">
    <property type="entry name" value="MUTSd"/>
    <property type="match status" value="1"/>
</dbReference>
<keyword evidence="3 9" id="KW-0547">Nucleotide-binding</keyword>
<comment type="function">
    <text evidence="8 9">This protein is involved in the repair of mismatches in DNA. It is possible that it carries out the mismatch recognition step. This protein has a weak ATPase activity.</text>
</comment>
<dbReference type="InterPro" id="IPR005748">
    <property type="entry name" value="DNA_mismatch_repair_MutS"/>
</dbReference>
<comment type="similarity">
    <text evidence="1 9 10">Belongs to the DNA mismatch repair MutS family.</text>
</comment>
<dbReference type="Pfam" id="PF05188">
    <property type="entry name" value="MutS_II"/>
    <property type="match status" value="1"/>
</dbReference>
<dbReference type="InterPro" id="IPR027417">
    <property type="entry name" value="P-loop_NTPase"/>
</dbReference>
<gene>
    <name evidence="9 12" type="primary">mutS</name>
    <name evidence="12" type="ORF">GCM10007933_22370</name>
</gene>
<dbReference type="InterPro" id="IPR036187">
    <property type="entry name" value="DNA_mismatch_repair_MutS_sf"/>
</dbReference>
<dbReference type="Gene3D" id="1.10.1420.10">
    <property type="match status" value="2"/>
</dbReference>
<keyword evidence="13" id="KW-1185">Reference proteome</keyword>
<keyword evidence="6 9" id="KW-0238">DNA-binding</keyword>
<dbReference type="Gene3D" id="3.40.50.300">
    <property type="entry name" value="P-loop containing nucleotide triphosphate hydrolases"/>
    <property type="match status" value="1"/>
</dbReference>
<evidence type="ECO:0000256" key="1">
    <source>
        <dbReference type="ARBA" id="ARBA00006271"/>
    </source>
</evidence>
<evidence type="ECO:0000256" key="6">
    <source>
        <dbReference type="ARBA" id="ARBA00023125"/>
    </source>
</evidence>
<dbReference type="Gene3D" id="3.40.1170.10">
    <property type="entry name" value="DNA repair protein MutS, domain I"/>
    <property type="match status" value="1"/>
</dbReference>
<dbReference type="PROSITE" id="PS00486">
    <property type="entry name" value="DNA_MISMATCH_REPAIR_2"/>
    <property type="match status" value="1"/>
</dbReference>
<dbReference type="PIRSF" id="PIRSF037677">
    <property type="entry name" value="DNA_mis_repair_Msh6"/>
    <property type="match status" value="1"/>
</dbReference>
<keyword evidence="7 9" id="KW-0234">DNA repair</keyword>
<evidence type="ECO:0000256" key="8">
    <source>
        <dbReference type="ARBA" id="ARBA00024647"/>
    </source>
</evidence>
<dbReference type="Pfam" id="PF05192">
    <property type="entry name" value="MutS_III"/>
    <property type="match status" value="1"/>
</dbReference>
<dbReference type="InterPro" id="IPR007861">
    <property type="entry name" value="DNA_mismatch_repair_MutS_clamp"/>
</dbReference>
<dbReference type="InterPro" id="IPR036678">
    <property type="entry name" value="MutS_con_dom_sf"/>
</dbReference>
<dbReference type="SMART" id="SM00534">
    <property type="entry name" value="MUTSac"/>
    <property type="match status" value="1"/>
</dbReference>
<dbReference type="InterPro" id="IPR000432">
    <property type="entry name" value="DNA_mismatch_repair_MutS_C"/>
</dbReference>
<reference evidence="13" key="1">
    <citation type="journal article" date="2019" name="Int. J. Syst. Evol. Microbiol.">
        <title>The Global Catalogue of Microorganisms (GCM) 10K type strain sequencing project: providing services to taxonomists for standard genome sequencing and annotation.</title>
        <authorList>
            <consortium name="The Broad Institute Genomics Platform"/>
            <consortium name="The Broad Institute Genome Sequencing Center for Infectious Disease"/>
            <person name="Wu L."/>
            <person name="Ma J."/>
        </authorList>
    </citation>
    <scope>NUCLEOTIDE SEQUENCE [LARGE SCALE GENOMIC DNA]</scope>
    <source>
        <strain evidence="13">NBRC 102407</strain>
    </source>
</reference>
<feature type="domain" description="DNA mismatch repair proteins mutS family" evidence="11">
    <location>
        <begin position="698"/>
        <end position="714"/>
    </location>
</feature>
<evidence type="ECO:0000256" key="5">
    <source>
        <dbReference type="ARBA" id="ARBA00022840"/>
    </source>
</evidence>
<name>A0ABQ6FBV2_9RHOO</name>
<evidence type="ECO:0000259" key="11">
    <source>
        <dbReference type="PROSITE" id="PS00486"/>
    </source>
</evidence>
<dbReference type="InterPro" id="IPR016151">
    <property type="entry name" value="DNA_mismatch_repair_MutS_N"/>
</dbReference>
<dbReference type="HAMAP" id="MF_00096">
    <property type="entry name" value="MutS"/>
    <property type="match status" value="1"/>
</dbReference>
<comment type="caution">
    <text evidence="12">The sequence shown here is derived from an EMBL/GenBank/DDBJ whole genome shotgun (WGS) entry which is preliminary data.</text>
</comment>
<dbReference type="NCBIfam" id="TIGR01070">
    <property type="entry name" value="mutS1"/>
    <property type="match status" value="1"/>
</dbReference>
<evidence type="ECO:0000256" key="9">
    <source>
        <dbReference type="HAMAP-Rule" id="MF_00096"/>
    </source>
</evidence>
<evidence type="ECO:0000256" key="3">
    <source>
        <dbReference type="ARBA" id="ARBA00022741"/>
    </source>
</evidence>